<dbReference type="GO" id="GO:0008840">
    <property type="term" value="F:4-hydroxy-tetrahydrodipicolinate synthase activity"/>
    <property type="evidence" value="ECO:0007669"/>
    <property type="project" value="TreeGrafter"/>
</dbReference>
<dbReference type="PANTHER" id="PTHR12128">
    <property type="entry name" value="DIHYDRODIPICOLINATE SYNTHASE"/>
    <property type="match status" value="1"/>
</dbReference>
<feature type="active site" description="Proton donor/acceptor" evidence="2">
    <location>
        <position position="124"/>
    </location>
</feature>
<dbReference type="InterPro" id="IPR013785">
    <property type="entry name" value="Aldolase_TIM"/>
</dbReference>
<comment type="caution">
    <text evidence="4">The sequence shown here is derived from an EMBL/GenBank/DDBJ whole genome shotgun (WGS) entry which is preliminary data.</text>
</comment>
<evidence type="ECO:0000256" key="3">
    <source>
        <dbReference type="PIRSR" id="PIRSR001365-2"/>
    </source>
</evidence>
<dbReference type="CDD" id="cd00408">
    <property type="entry name" value="DHDPS-like"/>
    <property type="match status" value="1"/>
</dbReference>
<keyword evidence="1" id="KW-0456">Lyase</keyword>
<dbReference type="PANTHER" id="PTHR12128:SF66">
    <property type="entry name" value="4-HYDROXY-2-OXOGLUTARATE ALDOLASE, MITOCHONDRIAL"/>
    <property type="match status" value="1"/>
</dbReference>
<name>A0A4S9DAV5_AURPU</name>
<feature type="non-terminal residue" evidence="4">
    <location>
        <position position="1"/>
    </location>
</feature>
<dbReference type="AlphaFoldDB" id="A0A4S9DAV5"/>
<evidence type="ECO:0000313" key="4">
    <source>
        <dbReference type="EMBL" id="THX17462.1"/>
    </source>
</evidence>
<dbReference type="SUPFAM" id="SSF51569">
    <property type="entry name" value="Aldolase"/>
    <property type="match status" value="1"/>
</dbReference>
<dbReference type="SMART" id="SM01130">
    <property type="entry name" value="DHDPS"/>
    <property type="match status" value="1"/>
</dbReference>
<dbReference type="Gene3D" id="3.20.20.70">
    <property type="entry name" value="Aldolase class I"/>
    <property type="match status" value="1"/>
</dbReference>
<evidence type="ECO:0000256" key="1">
    <source>
        <dbReference type="ARBA" id="ARBA00023239"/>
    </source>
</evidence>
<dbReference type="PRINTS" id="PR00146">
    <property type="entry name" value="DHPICSNTHASE"/>
</dbReference>
<proteinExistence type="predicted"/>
<accession>A0A4S9DAV5</accession>
<feature type="binding site" evidence="3">
    <location>
        <position position="199"/>
    </location>
    <ligand>
        <name>pyruvate</name>
        <dbReference type="ChEBI" id="CHEBI:15361"/>
    </ligand>
</feature>
<reference evidence="4" key="1">
    <citation type="submission" date="2018-10" db="EMBL/GenBank/DDBJ databases">
        <title>Fifty Aureobasidium pullulans genomes reveal a recombining polyextremotolerant generalist.</title>
        <authorList>
            <person name="Gostincar C."/>
            <person name="Turk M."/>
            <person name="Zajc J."/>
            <person name="Gunde-Cimerman N."/>
        </authorList>
    </citation>
    <scope>NUCLEOTIDE SEQUENCE [LARGE SCALE GENOMIC DNA]</scope>
    <source>
        <strain evidence="4">EXF-10085</strain>
    </source>
</reference>
<dbReference type="PIRSF" id="PIRSF001365">
    <property type="entry name" value="DHDPS"/>
    <property type="match status" value="1"/>
</dbReference>
<dbReference type="EMBL" id="QZAS01000002">
    <property type="protein sequence ID" value="THX17462.1"/>
    <property type="molecule type" value="Genomic_DNA"/>
</dbReference>
<organism evidence="4">
    <name type="scientific">Aureobasidium pullulans</name>
    <name type="common">Black yeast</name>
    <name type="synonym">Pullularia pullulans</name>
    <dbReference type="NCBI Taxonomy" id="5580"/>
    <lineage>
        <taxon>Eukaryota</taxon>
        <taxon>Fungi</taxon>
        <taxon>Dikarya</taxon>
        <taxon>Ascomycota</taxon>
        <taxon>Pezizomycotina</taxon>
        <taxon>Dothideomycetes</taxon>
        <taxon>Dothideomycetidae</taxon>
        <taxon>Dothideales</taxon>
        <taxon>Saccotheciaceae</taxon>
        <taxon>Aureobasidium</taxon>
    </lineage>
</organism>
<evidence type="ECO:0000256" key="2">
    <source>
        <dbReference type="PIRSR" id="PIRSR001365-1"/>
    </source>
</evidence>
<sequence length="308" mass="33786">TITENEDEELNLEEYEKHLILPVCAGSLGEAVHLSRDERATLIRCTRQALDKQSFESVPIVAGVGGSSTRETVQLAQDAASAGAAIGMVIPPAYYAAALQQDSSQIEQYYIDICRLSPIPLLLYNFPANSAGQDLSAKSIIRIIENSPNLCGLKLTCPGRMDKLEQVTALVKTNPEFLILDGVMHDLPAWKEFGGHGTVSGISNIAPSSTVRLWNLCCVENPSLEQQKELREVLNVLSKVDTVVMPLGVRGLKYVLGYLHGYGRGPRRPLLALDEMSGKAVTDVLDELLRQENRYEEEVMTSESWTTA</sequence>
<gene>
    <name evidence="4" type="ORF">D6D13_00580</name>
</gene>
<dbReference type="Pfam" id="PF00701">
    <property type="entry name" value="DHDPS"/>
    <property type="match status" value="1"/>
</dbReference>
<feature type="active site" description="Schiff-base intermediate with substrate" evidence="2">
    <location>
        <position position="154"/>
    </location>
</feature>
<dbReference type="InterPro" id="IPR002220">
    <property type="entry name" value="DapA-like"/>
</dbReference>
<protein>
    <submittedName>
        <fullName evidence="4">Putative dihydrodipicolinate synthase</fullName>
    </submittedName>
</protein>